<accession>A0A1H3FVG9</accession>
<sequence>MNGPLATLTIVASLVLAGWAGVATARNRPPGRSHLVGLGVLGLIVVALTVAAVIAIAEGERPASMATFVGYLVTIVCLPPLGWVLARMEPTRWGSGIVMTVCLVVPVLVLRLEQTWSVVSHG</sequence>
<gene>
    <name evidence="2" type="ORF">SAMN05444365_101175</name>
</gene>
<dbReference type="OrthoDB" id="3828660at2"/>
<feature type="transmembrane region" description="Helical" evidence="1">
    <location>
        <begin position="35"/>
        <end position="56"/>
    </location>
</feature>
<dbReference type="RefSeq" id="WP_091550166.1">
    <property type="nucleotide sequence ID" value="NZ_FNPH01000001.1"/>
</dbReference>
<evidence type="ECO:0000313" key="3">
    <source>
        <dbReference type="Proteomes" id="UP000242415"/>
    </source>
</evidence>
<keyword evidence="1" id="KW-0472">Membrane</keyword>
<dbReference type="AlphaFoldDB" id="A0A1H3FVG9"/>
<evidence type="ECO:0000313" key="2">
    <source>
        <dbReference type="EMBL" id="SDX94930.1"/>
    </source>
</evidence>
<keyword evidence="1" id="KW-0812">Transmembrane</keyword>
<feature type="transmembrane region" description="Helical" evidence="1">
    <location>
        <begin position="68"/>
        <end position="86"/>
    </location>
</feature>
<dbReference type="STRING" id="405436.SAMN05444365_101175"/>
<organism evidence="2 3">
    <name type="scientific">Micromonospora pattaloongensis</name>
    <dbReference type="NCBI Taxonomy" id="405436"/>
    <lineage>
        <taxon>Bacteria</taxon>
        <taxon>Bacillati</taxon>
        <taxon>Actinomycetota</taxon>
        <taxon>Actinomycetes</taxon>
        <taxon>Micromonosporales</taxon>
        <taxon>Micromonosporaceae</taxon>
        <taxon>Micromonospora</taxon>
    </lineage>
</organism>
<protein>
    <submittedName>
        <fullName evidence="2">Uncharacterized protein</fullName>
    </submittedName>
</protein>
<name>A0A1H3FVG9_9ACTN</name>
<keyword evidence="1" id="KW-1133">Transmembrane helix</keyword>
<dbReference type="EMBL" id="FNPH01000001">
    <property type="protein sequence ID" value="SDX94930.1"/>
    <property type="molecule type" value="Genomic_DNA"/>
</dbReference>
<reference evidence="3" key="1">
    <citation type="submission" date="2016-10" db="EMBL/GenBank/DDBJ databases">
        <authorList>
            <person name="Varghese N."/>
            <person name="Submissions S."/>
        </authorList>
    </citation>
    <scope>NUCLEOTIDE SEQUENCE [LARGE SCALE GENOMIC DNA]</scope>
    <source>
        <strain evidence="3">DSM 45245</strain>
    </source>
</reference>
<feature type="transmembrane region" description="Helical" evidence="1">
    <location>
        <begin position="92"/>
        <end position="112"/>
    </location>
</feature>
<dbReference type="Proteomes" id="UP000242415">
    <property type="component" value="Unassembled WGS sequence"/>
</dbReference>
<evidence type="ECO:0000256" key="1">
    <source>
        <dbReference type="SAM" id="Phobius"/>
    </source>
</evidence>
<keyword evidence="3" id="KW-1185">Reference proteome</keyword>
<proteinExistence type="predicted"/>